<dbReference type="RefSeq" id="WP_146408085.1">
    <property type="nucleotide sequence ID" value="NZ_SJPU01000002.1"/>
</dbReference>
<dbReference type="Proteomes" id="UP000319908">
    <property type="component" value="Unassembled WGS sequence"/>
</dbReference>
<evidence type="ECO:0000313" key="2">
    <source>
        <dbReference type="Proteomes" id="UP000319908"/>
    </source>
</evidence>
<protein>
    <submittedName>
        <fullName evidence="1">Uncharacterized protein</fullName>
    </submittedName>
</protein>
<evidence type="ECO:0000313" key="1">
    <source>
        <dbReference type="EMBL" id="TWU16436.1"/>
    </source>
</evidence>
<proteinExistence type="predicted"/>
<dbReference type="AlphaFoldDB" id="A0A5C6BYT8"/>
<gene>
    <name evidence="1" type="ORF">Poly21_36410</name>
</gene>
<sequence>MATHKVKMTLPPREIKRADATFDVERDGKKFGTLEISNGSIVWFPPYTQEGLKMSWKKFAQLMEEHATRVERR</sequence>
<keyword evidence="2" id="KW-1185">Reference proteome</keyword>
<name>A0A5C6BYT8_9BACT</name>
<dbReference type="OrthoDB" id="9135874at2"/>
<reference evidence="1 2" key="1">
    <citation type="journal article" date="2020" name="Antonie Van Leeuwenhoek">
        <title>Rhodopirellula heiligendammensis sp. nov., Rhodopirellula pilleata sp. nov., and Rhodopirellula solitaria sp. nov. isolated from natural or artificial marine surfaces in Northern Germany and California, USA, and emended description of the genus Rhodopirellula.</title>
        <authorList>
            <person name="Kallscheuer N."/>
            <person name="Wiegand S."/>
            <person name="Jogler M."/>
            <person name="Boedeker C."/>
            <person name="Peeters S.H."/>
            <person name="Rast P."/>
            <person name="Heuer A."/>
            <person name="Jetten M.S.M."/>
            <person name="Rohde M."/>
            <person name="Jogler C."/>
        </authorList>
    </citation>
    <scope>NUCLEOTIDE SEQUENCE [LARGE SCALE GENOMIC DNA]</scope>
    <source>
        <strain evidence="1 2">Poly21</strain>
    </source>
</reference>
<organism evidence="1 2">
    <name type="scientific">Allorhodopirellula heiligendammensis</name>
    <dbReference type="NCBI Taxonomy" id="2714739"/>
    <lineage>
        <taxon>Bacteria</taxon>
        <taxon>Pseudomonadati</taxon>
        <taxon>Planctomycetota</taxon>
        <taxon>Planctomycetia</taxon>
        <taxon>Pirellulales</taxon>
        <taxon>Pirellulaceae</taxon>
        <taxon>Allorhodopirellula</taxon>
    </lineage>
</organism>
<comment type="caution">
    <text evidence="1">The sequence shown here is derived from an EMBL/GenBank/DDBJ whole genome shotgun (WGS) entry which is preliminary data.</text>
</comment>
<accession>A0A5C6BYT8</accession>
<dbReference type="EMBL" id="SJPU01000002">
    <property type="protein sequence ID" value="TWU16436.1"/>
    <property type="molecule type" value="Genomic_DNA"/>
</dbReference>